<evidence type="ECO:0000259" key="5">
    <source>
        <dbReference type="PROSITE" id="PS50240"/>
    </source>
</evidence>
<dbReference type="eggNOG" id="KOG3627">
    <property type="taxonomic scope" value="Eukaryota"/>
</dbReference>
<dbReference type="OMA" id="DQCKEEV"/>
<accession>E9FZZ8</accession>
<feature type="non-terminal residue" evidence="6">
    <location>
        <position position="1"/>
    </location>
</feature>
<dbReference type="Pfam" id="PF00089">
    <property type="entry name" value="Trypsin"/>
    <property type="match status" value="1"/>
</dbReference>
<dbReference type="HOGENOM" id="CLU_006842_13_1_1"/>
<dbReference type="PhylomeDB" id="E9FZZ8"/>
<keyword evidence="3" id="KW-0720">Serine protease</keyword>
<dbReference type="FunFam" id="2.40.10.10:FF:000036">
    <property type="entry name" value="Trypsin beta"/>
    <property type="match status" value="1"/>
</dbReference>
<dbReference type="STRING" id="6669.E9FZZ8"/>
<evidence type="ECO:0000256" key="3">
    <source>
        <dbReference type="ARBA" id="ARBA00022825"/>
    </source>
</evidence>
<evidence type="ECO:0000256" key="2">
    <source>
        <dbReference type="ARBA" id="ARBA00022801"/>
    </source>
</evidence>
<name>E9FZZ8_DAPPU</name>
<dbReference type="FunCoup" id="E9FZZ8">
    <property type="interactions" value="147"/>
</dbReference>
<dbReference type="CDD" id="cd00190">
    <property type="entry name" value="Tryp_SPc"/>
    <property type="match status" value="1"/>
</dbReference>
<dbReference type="Proteomes" id="UP000000305">
    <property type="component" value="Unassembled WGS sequence"/>
</dbReference>
<dbReference type="OrthoDB" id="6362497at2759"/>
<evidence type="ECO:0000256" key="4">
    <source>
        <dbReference type="ARBA" id="ARBA00023157"/>
    </source>
</evidence>
<evidence type="ECO:0000313" key="7">
    <source>
        <dbReference type="Proteomes" id="UP000000305"/>
    </source>
</evidence>
<feature type="domain" description="Peptidase S1" evidence="5">
    <location>
        <begin position="1"/>
        <end position="211"/>
    </location>
</feature>
<dbReference type="AlphaFoldDB" id="E9FZZ8"/>
<dbReference type="InterPro" id="IPR018114">
    <property type="entry name" value="TRYPSIN_HIS"/>
</dbReference>
<dbReference type="FunFam" id="2.40.10.10:FF:000068">
    <property type="entry name" value="transmembrane protease serine 2"/>
    <property type="match status" value="1"/>
</dbReference>
<dbReference type="GO" id="GO:0004252">
    <property type="term" value="F:serine-type endopeptidase activity"/>
    <property type="evidence" value="ECO:0007669"/>
    <property type="project" value="InterPro"/>
</dbReference>
<dbReference type="InterPro" id="IPR001254">
    <property type="entry name" value="Trypsin_dom"/>
</dbReference>
<dbReference type="InterPro" id="IPR001314">
    <property type="entry name" value="Peptidase_S1A"/>
</dbReference>
<keyword evidence="7" id="KW-1185">Reference proteome</keyword>
<dbReference type="SMART" id="SM00020">
    <property type="entry name" value="Tryp_SPc"/>
    <property type="match status" value="1"/>
</dbReference>
<dbReference type="InterPro" id="IPR009003">
    <property type="entry name" value="Peptidase_S1_PA"/>
</dbReference>
<organism evidence="6 7">
    <name type="scientific">Daphnia pulex</name>
    <name type="common">Water flea</name>
    <dbReference type="NCBI Taxonomy" id="6669"/>
    <lineage>
        <taxon>Eukaryota</taxon>
        <taxon>Metazoa</taxon>
        <taxon>Ecdysozoa</taxon>
        <taxon>Arthropoda</taxon>
        <taxon>Crustacea</taxon>
        <taxon>Branchiopoda</taxon>
        <taxon>Diplostraca</taxon>
        <taxon>Cladocera</taxon>
        <taxon>Anomopoda</taxon>
        <taxon>Daphniidae</taxon>
        <taxon>Daphnia</taxon>
    </lineage>
</organism>
<proteinExistence type="predicted"/>
<sequence length="211" mass="23111">ICGGSLITPTKILTAAHCVTENKLIKAKFFEVRFGMHEQKTHKNDAEQTRSVRKIKIHEDYDPASVANDLAILTLDSAVDYSDNVSPICLVPECFNGDEQTVVAMGWGHLQSDGENSHVLRHADLTVVNNDQCKEEVDDGGLPDSALCAYSEGQDTCQNDSGGPLILEYPQDRKCRFKQIGIVSYGKGCAAGTPGVYAKVALFIPWIKEHM</sequence>
<dbReference type="PANTHER" id="PTHR24258:SF116">
    <property type="entry name" value="FI16631P1-RELATED"/>
    <property type="match status" value="1"/>
</dbReference>
<dbReference type="GO" id="GO:0006508">
    <property type="term" value="P:proteolysis"/>
    <property type="evidence" value="ECO:0007669"/>
    <property type="project" value="UniProtKB-KW"/>
</dbReference>
<dbReference type="PROSITE" id="PS00134">
    <property type="entry name" value="TRYPSIN_HIS"/>
    <property type="match status" value="1"/>
</dbReference>
<dbReference type="PRINTS" id="PR00722">
    <property type="entry name" value="CHYMOTRYPSIN"/>
</dbReference>
<dbReference type="SUPFAM" id="SSF50494">
    <property type="entry name" value="Trypsin-like serine proteases"/>
    <property type="match status" value="1"/>
</dbReference>
<evidence type="ECO:0000256" key="1">
    <source>
        <dbReference type="ARBA" id="ARBA00022670"/>
    </source>
</evidence>
<gene>
    <name evidence="6" type="ORF">DAPPUDRAFT_43879</name>
</gene>
<dbReference type="PROSITE" id="PS50240">
    <property type="entry name" value="TRYPSIN_DOM"/>
    <property type="match status" value="1"/>
</dbReference>
<keyword evidence="4" id="KW-1015">Disulfide bond</keyword>
<evidence type="ECO:0000313" key="6">
    <source>
        <dbReference type="EMBL" id="EFX87137.1"/>
    </source>
</evidence>
<dbReference type="InParanoid" id="E9FZZ8"/>
<dbReference type="KEGG" id="dpx:DAPPUDRAFT_43879"/>
<dbReference type="Gene3D" id="2.40.10.10">
    <property type="entry name" value="Trypsin-like serine proteases"/>
    <property type="match status" value="1"/>
</dbReference>
<dbReference type="PANTHER" id="PTHR24258">
    <property type="entry name" value="SERINE PROTEASE-RELATED"/>
    <property type="match status" value="1"/>
</dbReference>
<keyword evidence="2" id="KW-0378">Hydrolase</keyword>
<reference evidence="6 7" key="1">
    <citation type="journal article" date="2011" name="Science">
        <title>The ecoresponsive genome of Daphnia pulex.</title>
        <authorList>
            <person name="Colbourne J.K."/>
            <person name="Pfrender M.E."/>
            <person name="Gilbert D."/>
            <person name="Thomas W.K."/>
            <person name="Tucker A."/>
            <person name="Oakley T.H."/>
            <person name="Tokishita S."/>
            <person name="Aerts A."/>
            <person name="Arnold G.J."/>
            <person name="Basu M.K."/>
            <person name="Bauer D.J."/>
            <person name="Caceres C.E."/>
            <person name="Carmel L."/>
            <person name="Casola C."/>
            <person name="Choi J.H."/>
            <person name="Detter J.C."/>
            <person name="Dong Q."/>
            <person name="Dusheyko S."/>
            <person name="Eads B.D."/>
            <person name="Frohlich T."/>
            <person name="Geiler-Samerotte K.A."/>
            <person name="Gerlach D."/>
            <person name="Hatcher P."/>
            <person name="Jogdeo S."/>
            <person name="Krijgsveld J."/>
            <person name="Kriventseva E.V."/>
            <person name="Kultz D."/>
            <person name="Laforsch C."/>
            <person name="Lindquist E."/>
            <person name="Lopez J."/>
            <person name="Manak J.R."/>
            <person name="Muller J."/>
            <person name="Pangilinan J."/>
            <person name="Patwardhan R.P."/>
            <person name="Pitluck S."/>
            <person name="Pritham E.J."/>
            <person name="Rechtsteiner A."/>
            <person name="Rho M."/>
            <person name="Rogozin I.B."/>
            <person name="Sakarya O."/>
            <person name="Salamov A."/>
            <person name="Schaack S."/>
            <person name="Shapiro H."/>
            <person name="Shiga Y."/>
            <person name="Skalitzky C."/>
            <person name="Smith Z."/>
            <person name="Souvorov A."/>
            <person name="Sung W."/>
            <person name="Tang Z."/>
            <person name="Tsuchiya D."/>
            <person name="Tu H."/>
            <person name="Vos H."/>
            <person name="Wang M."/>
            <person name="Wolf Y.I."/>
            <person name="Yamagata H."/>
            <person name="Yamada T."/>
            <person name="Ye Y."/>
            <person name="Shaw J.R."/>
            <person name="Andrews J."/>
            <person name="Crease T.J."/>
            <person name="Tang H."/>
            <person name="Lucas S.M."/>
            <person name="Robertson H.M."/>
            <person name="Bork P."/>
            <person name="Koonin E.V."/>
            <person name="Zdobnov E.M."/>
            <person name="Grigoriev I.V."/>
            <person name="Lynch M."/>
            <person name="Boore J.L."/>
        </authorList>
    </citation>
    <scope>NUCLEOTIDE SEQUENCE [LARGE SCALE GENOMIC DNA]</scope>
</reference>
<protein>
    <recommendedName>
        <fullName evidence="5">Peptidase S1 domain-containing protein</fullName>
    </recommendedName>
</protein>
<dbReference type="EMBL" id="GL732528">
    <property type="protein sequence ID" value="EFX87137.1"/>
    <property type="molecule type" value="Genomic_DNA"/>
</dbReference>
<dbReference type="InterPro" id="IPR043504">
    <property type="entry name" value="Peptidase_S1_PA_chymotrypsin"/>
</dbReference>
<keyword evidence="1" id="KW-0645">Protease</keyword>